<dbReference type="Proteomes" id="UP001604336">
    <property type="component" value="Unassembled WGS sequence"/>
</dbReference>
<evidence type="ECO:0000313" key="2">
    <source>
        <dbReference type="Proteomes" id="UP001604336"/>
    </source>
</evidence>
<sequence>MHRLAAWPSHLGLGQTSAWLIPYLQGASPCCLALPPGTRPNYSLASPLPPRSIVSLLGPPNWDSALLQVGFSLTSKEHHLAAWPCCIGLGQTTAWLLPYVQEASPRCLALPPRTRPNYRLAPSLPLRSIV</sequence>
<accession>A0ABD1QDQ1</accession>
<dbReference type="EMBL" id="JBFOLK010000011">
    <property type="protein sequence ID" value="KAL2474347.1"/>
    <property type="molecule type" value="Genomic_DNA"/>
</dbReference>
<name>A0ABD1QDQ1_9LAMI</name>
<dbReference type="AlphaFoldDB" id="A0ABD1QDQ1"/>
<organism evidence="1 2">
    <name type="scientific">Abeliophyllum distichum</name>
    <dbReference type="NCBI Taxonomy" id="126358"/>
    <lineage>
        <taxon>Eukaryota</taxon>
        <taxon>Viridiplantae</taxon>
        <taxon>Streptophyta</taxon>
        <taxon>Embryophyta</taxon>
        <taxon>Tracheophyta</taxon>
        <taxon>Spermatophyta</taxon>
        <taxon>Magnoliopsida</taxon>
        <taxon>eudicotyledons</taxon>
        <taxon>Gunneridae</taxon>
        <taxon>Pentapetalae</taxon>
        <taxon>asterids</taxon>
        <taxon>lamiids</taxon>
        <taxon>Lamiales</taxon>
        <taxon>Oleaceae</taxon>
        <taxon>Forsythieae</taxon>
        <taxon>Abeliophyllum</taxon>
    </lineage>
</organism>
<gene>
    <name evidence="1" type="ORF">Adt_35083</name>
</gene>
<reference evidence="2" key="1">
    <citation type="submission" date="2024-07" db="EMBL/GenBank/DDBJ databases">
        <title>Two chromosome-level genome assemblies of Korean endemic species Abeliophyllum distichum and Forsythia ovata (Oleaceae).</title>
        <authorList>
            <person name="Jang H."/>
        </authorList>
    </citation>
    <scope>NUCLEOTIDE SEQUENCE [LARGE SCALE GENOMIC DNA]</scope>
</reference>
<comment type="caution">
    <text evidence="1">The sequence shown here is derived from an EMBL/GenBank/DDBJ whole genome shotgun (WGS) entry which is preliminary data.</text>
</comment>
<keyword evidence="2" id="KW-1185">Reference proteome</keyword>
<proteinExistence type="predicted"/>
<protein>
    <submittedName>
        <fullName evidence="1">Uncharacterized protein</fullName>
    </submittedName>
</protein>
<evidence type="ECO:0000313" key="1">
    <source>
        <dbReference type="EMBL" id="KAL2474347.1"/>
    </source>
</evidence>